<comment type="caution">
    <text evidence="5">The sequence shown here is derived from an EMBL/GenBank/DDBJ whole genome shotgun (WGS) entry which is preliminary data.</text>
</comment>
<evidence type="ECO:0000256" key="2">
    <source>
        <dbReference type="ARBA" id="ARBA00022676"/>
    </source>
</evidence>
<dbReference type="Proteomes" id="UP000177354">
    <property type="component" value="Unassembled WGS sequence"/>
</dbReference>
<keyword evidence="2" id="KW-0328">Glycosyltransferase</keyword>
<dbReference type="SUPFAM" id="SSF53448">
    <property type="entry name" value="Nucleotide-diphospho-sugar transferases"/>
    <property type="match status" value="1"/>
</dbReference>
<evidence type="ECO:0000313" key="5">
    <source>
        <dbReference type="EMBL" id="OGG08356.1"/>
    </source>
</evidence>
<organism evidence="5 6">
    <name type="scientific">Candidatus Gottesmanbacteria bacterium RIFCSPHIGHO2_01_FULL_40_15</name>
    <dbReference type="NCBI Taxonomy" id="1798376"/>
    <lineage>
        <taxon>Bacteria</taxon>
        <taxon>Candidatus Gottesmaniibacteriota</taxon>
    </lineage>
</organism>
<feature type="domain" description="Glycosyltransferase 2-like" evidence="4">
    <location>
        <begin position="7"/>
        <end position="118"/>
    </location>
</feature>
<dbReference type="PANTHER" id="PTHR43179">
    <property type="entry name" value="RHAMNOSYLTRANSFERASE WBBL"/>
    <property type="match status" value="1"/>
</dbReference>
<name>A0A1F5Z7E3_9BACT</name>
<dbReference type="Pfam" id="PF00535">
    <property type="entry name" value="Glycos_transf_2"/>
    <property type="match status" value="1"/>
</dbReference>
<comment type="similarity">
    <text evidence="1">Belongs to the glycosyltransferase 2 family.</text>
</comment>
<protein>
    <recommendedName>
        <fullName evidence="4">Glycosyltransferase 2-like domain-containing protein</fullName>
    </recommendedName>
</protein>
<proteinExistence type="inferred from homology"/>
<dbReference type="PANTHER" id="PTHR43179:SF12">
    <property type="entry name" value="GALACTOFURANOSYLTRANSFERASE GLFT2"/>
    <property type="match status" value="1"/>
</dbReference>
<dbReference type="InterPro" id="IPR001173">
    <property type="entry name" value="Glyco_trans_2-like"/>
</dbReference>
<gene>
    <name evidence="5" type="ORF">A2777_02820</name>
</gene>
<evidence type="ECO:0000256" key="3">
    <source>
        <dbReference type="ARBA" id="ARBA00022679"/>
    </source>
</evidence>
<dbReference type="EMBL" id="MFJF01000002">
    <property type="protein sequence ID" value="OGG08356.1"/>
    <property type="molecule type" value="Genomic_DNA"/>
</dbReference>
<accession>A0A1F5Z7E3</accession>
<evidence type="ECO:0000256" key="1">
    <source>
        <dbReference type="ARBA" id="ARBA00006739"/>
    </source>
</evidence>
<evidence type="ECO:0000259" key="4">
    <source>
        <dbReference type="Pfam" id="PF00535"/>
    </source>
</evidence>
<sequence length="288" mass="32908">MKKIYAVVLNYNGYNDTQKCLATLHHLKDKSYSLKIVVVDNGSNPNQKKLLKNYLNHVKWGKSIRLGKIKLIINKKNFGFAGGNNIGIKCALKKGADYILLLNNDIKTEMNFLKNLLKIDAPISSPVVKFREFKNNPKMIYDLGGIVNWWTGRTTHINVYSAEYKKMKENKPVTVDYVAGCSMLIKKETIEKIGFLDECYFMYFEDVDYCVTAKKNGFTIKVDPKGVIYHKLGGSIERWSAKAIFHNLFGNFIFISKHLGIRRITGYAYLSALTAKIIADRIRSNLKI</sequence>
<keyword evidence="3" id="KW-0808">Transferase</keyword>
<reference evidence="5 6" key="1">
    <citation type="journal article" date="2016" name="Nat. Commun.">
        <title>Thousands of microbial genomes shed light on interconnected biogeochemical processes in an aquifer system.</title>
        <authorList>
            <person name="Anantharaman K."/>
            <person name="Brown C.T."/>
            <person name="Hug L.A."/>
            <person name="Sharon I."/>
            <person name="Castelle C.J."/>
            <person name="Probst A.J."/>
            <person name="Thomas B.C."/>
            <person name="Singh A."/>
            <person name="Wilkins M.J."/>
            <person name="Karaoz U."/>
            <person name="Brodie E.L."/>
            <person name="Williams K.H."/>
            <person name="Hubbard S.S."/>
            <person name="Banfield J.F."/>
        </authorList>
    </citation>
    <scope>NUCLEOTIDE SEQUENCE [LARGE SCALE GENOMIC DNA]</scope>
</reference>
<dbReference type="AlphaFoldDB" id="A0A1F5Z7E3"/>
<dbReference type="Gene3D" id="3.90.550.10">
    <property type="entry name" value="Spore Coat Polysaccharide Biosynthesis Protein SpsA, Chain A"/>
    <property type="match status" value="1"/>
</dbReference>
<evidence type="ECO:0000313" key="6">
    <source>
        <dbReference type="Proteomes" id="UP000177354"/>
    </source>
</evidence>
<dbReference type="CDD" id="cd04186">
    <property type="entry name" value="GT_2_like_c"/>
    <property type="match status" value="1"/>
</dbReference>
<dbReference type="InterPro" id="IPR029044">
    <property type="entry name" value="Nucleotide-diphossugar_trans"/>
</dbReference>
<dbReference type="GO" id="GO:0016757">
    <property type="term" value="F:glycosyltransferase activity"/>
    <property type="evidence" value="ECO:0007669"/>
    <property type="project" value="UniProtKB-KW"/>
</dbReference>